<protein>
    <submittedName>
        <fullName evidence="1">Uncharacterized protein</fullName>
    </submittedName>
</protein>
<reference evidence="2" key="2">
    <citation type="journal article" date="2017" name="Nat. Plants">
        <title>The Aegilops tauschii genome reveals multiple impacts of transposons.</title>
        <authorList>
            <person name="Zhao G."/>
            <person name="Zou C."/>
            <person name="Li K."/>
            <person name="Wang K."/>
            <person name="Li T."/>
            <person name="Gao L."/>
            <person name="Zhang X."/>
            <person name="Wang H."/>
            <person name="Yang Z."/>
            <person name="Liu X."/>
            <person name="Jiang W."/>
            <person name="Mao L."/>
            <person name="Kong X."/>
            <person name="Jiao Y."/>
            <person name="Jia J."/>
        </authorList>
    </citation>
    <scope>NUCLEOTIDE SEQUENCE [LARGE SCALE GENOMIC DNA]</scope>
    <source>
        <strain evidence="2">cv. AL8/78</strain>
    </source>
</reference>
<proteinExistence type="predicted"/>
<accession>A0A453QZL6</accession>
<dbReference type="AlphaFoldDB" id="A0A453QZL6"/>
<keyword evidence="2" id="KW-1185">Reference proteome</keyword>
<reference evidence="1" key="4">
    <citation type="submission" date="2019-03" db="UniProtKB">
        <authorList>
            <consortium name="EnsemblPlants"/>
        </authorList>
    </citation>
    <scope>IDENTIFICATION</scope>
</reference>
<dbReference type="EnsemblPlants" id="AET7Gv20383200.20">
    <property type="protein sequence ID" value="AET7Gv20383200.20"/>
    <property type="gene ID" value="AET7Gv20383200"/>
</dbReference>
<dbReference type="Proteomes" id="UP000015105">
    <property type="component" value="Chromosome 7D"/>
</dbReference>
<evidence type="ECO:0000313" key="1">
    <source>
        <dbReference type="EnsemblPlants" id="AET7Gv20383200.20"/>
    </source>
</evidence>
<organism evidence="1 2">
    <name type="scientific">Aegilops tauschii subsp. strangulata</name>
    <name type="common">Goatgrass</name>
    <dbReference type="NCBI Taxonomy" id="200361"/>
    <lineage>
        <taxon>Eukaryota</taxon>
        <taxon>Viridiplantae</taxon>
        <taxon>Streptophyta</taxon>
        <taxon>Embryophyta</taxon>
        <taxon>Tracheophyta</taxon>
        <taxon>Spermatophyta</taxon>
        <taxon>Magnoliopsida</taxon>
        <taxon>Liliopsida</taxon>
        <taxon>Poales</taxon>
        <taxon>Poaceae</taxon>
        <taxon>BOP clade</taxon>
        <taxon>Pooideae</taxon>
        <taxon>Triticodae</taxon>
        <taxon>Triticeae</taxon>
        <taxon>Triticinae</taxon>
        <taxon>Aegilops</taxon>
    </lineage>
</organism>
<reference evidence="1" key="5">
    <citation type="journal article" date="2021" name="G3 (Bethesda)">
        <title>Aegilops tauschii genome assembly Aet v5.0 features greater sequence contiguity and improved annotation.</title>
        <authorList>
            <person name="Wang L."/>
            <person name="Zhu T."/>
            <person name="Rodriguez J.C."/>
            <person name="Deal K.R."/>
            <person name="Dubcovsky J."/>
            <person name="McGuire P.E."/>
            <person name="Lux T."/>
            <person name="Spannagl M."/>
            <person name="Mayer K.F.X."/>
            <person name="Baldrich P."/>
            <person name="Meyers B.C."/>
            <person name="Huo N."/>
            <person name="Gu Y.Q."/>
            <person name="Zhou H."/>
            <person name="Devos K.M."/>
            <person name="Bennetzen J.L."/>
            <person name="Unver T."/>
            <person name="Budak H."/>
            <person name="Gulick P.J."/>
            <person name="Galiba G."/>
            <person name="Kalapos B."/>
            <person name="Nelson D.R."/>
            <person name="Li P."/>
            <person name="You F.M."/>
            <person name="Luo M.C."/>
            <person name="Dvorak J."/>
        </authorList>
    </citation>
    <scope>NUCLEOTIDE SEQUENCE [LARGE SCALE GENOMIC DNA]</scope>
    <source>
        <strain evidence="1">cv. AL8/78</strain>
    </source>
</reference>
<reference evidence="2" key="1">
    <citation type="journal article" date="2014" name="Science">
        <title>Ancient hybridizations among the ancestral genomes of bread wheat.</title>
        <authorList>
            <consortium name="International Wheat Genome Sequencing Consortium,"/>
            <person name="Marcussen T."/>
            <person name="Sandve S.R."/>
            <person name="Heier L."/>
            <person name="Spannagl M."/>
            <person name="Pfeifer M."/>
            <person name="Jakobsen K.S."/>
            <person name="Wulff B.B."/>
            <person name="Steuernagel B."/>
            <person name="Mayer K.F."/>
            <person name="Olsen O.A."/>
        </authorList>
    </citation>
    <scope>NUCLEOTIDE SEQUENCE [LARGE SCALE GENOMIC DNA]</scope>
    <source>
        <strain evidence="2">cv. AL8/78</strain>
    </source>
</reference>
<reference evidence="1" key="3">
    <citation type="journal article" date="2017" name="Nature">
        <title>Genome sequence of the progenitor of the wheat D genome Aegilops tauschii.</title>
        <authorList>
            <person name="Luo M.C."/>
            <person name="Gu Y.Q."/>
            <person name="Puiu D."/>
            <person name="Wang H."/>
            <person name="Twardziok S.O."/>
            <person name="Deal K.R."/>
            <person name="Huo N."/>
            <person name="Zhu T."/>
            <person name="Wang L."/>
            <person name="Wang Y."/>
            <person name="McGuire P.E."/>
            <person name="Liu S."/>
            <person name="Long H."/>
            <person name="Ramasamy R.K."/>
            <person name="Rodriguez J.C."/>
            <person name="Van S.L."/>
            <person name="Yuan L."/>
            <person name="Wang Z."/>
            <person name="Xia Z."/>
            <person name="Xiao L."/>
            <person name="Anderson O.D."/>
            <person name="Ouyang S."/>
            <person name="Liang Y."/>
            <person name="Zimin A.V."/>
            <person name="Pertea G."/>
            <person name="Qi P."/>
            <person name="Bennetzen J.L."/>
            <person name="Dai X."/>
            <person name="Dawson M.W."/>
            <person name="Muller H.G."/>
            <person name="Kugler K."/>
            <person name="Rivarola-Duarte L."/>
            <person name="Spannagl M."/>
            <person name="Mayer K.F.X."/>
            <person name="Lu F.H."/>
            <person name="Bevan M.W."/>
            <person name="Leroy P."/>
            <person name="Li P."/>
            <person name="You F.M."/>
            <person name="Sun Q."/>
            <person name="Liu Z."/>
            <person name="Lyons E."/>
            <person name="Wicker T."/>
            <person name="Salzberg S.L."/>
            <person name="Devos K.M."/>
            <person name="Dvorak J."/>
        </authorList>
    </citation>
    <scope>NUCLEOTIDE SEQUENCE [LARGE SCALE GENOMIC DNA]</scope>
    <source>
        <strain evidence="1">cv. AL8/78</strain>
    </source>
</reference>
<sequence length="31" mass="3786">YRVKRATYSTDSKELPLTLEMWHDDPVQYRS</sequence>
<evidence type="ECO:0000313" key="2">
    <source>
        <dbReference type="Proteomes" id="UP000015105"/>
    </source>
</evidence>
<name>A0A453QZL6_AEGTS</name>
<dbReference type="Gramene" id="AET7Gv20383200.20">
    <property type="protein sequence ID" value="AET7Gv20383200.20"/>
    <property type="gene ID" value="AET7Gv20383200"/>
</dbReference>